<dbReference type="Proteomes" id="UP000018745">
    <property type="component" value="Chromosome"/>
</dbReference>
<accession>A0ABN4BLU1</accession>
<keyword evidence="2" id="KW-1185">Reference proteome</keyword>
<organism evidence="1 2">
    <name type="scientific">Mycoplasma ovis str. Michigan</name>
    <dbReference type="NCBI Taxonomy" id="1415773"/>
    <lineage>
        <taxon>Bacteria</taxon>
        <taxon>Bacillati</taxon>
        <taxon>Mycoplasmatota</taxon>
        <taxon>Mollicutes</taxon>
        <taxon>Mycoplasmataceae</taxon>
        <taxon>Mycoplasma</taxon>
    </lineage>
</organism>
<reference evidence="1 2" key="1">
    <citation type="journal article" date="2014" name="Genome Announc.">
        <title>Complete Genome Sequence of Mycoplasma ovis Strain Michigan, a Hemoplasma of Sheep with Two Distinct 16S rRNA Genes.</title>
        <authorList>
            <person name="Deshuillers P.L."/>
            <person name="Santos A.P."/>
            <person name="do Nascimento N.C."/>
            <person name="Hampel J.A."/>
            <person name="Bergin I.L."/>
            <person name="Dyson M.C."/>
            <person name="Messick J.B."/>
        </authorList>
    </citation>
    <scope>NUCLEOTIDE SEQUENCE [LARGE SCALE GENOMIC DNA]</scope>
    <source>
        <strain evidence="1 2">Michigan</strain>
    </source>
</reference>
<dbReference type="EMBL" id="CP006935">
    <property type="protein sequence ID" value="AHC40395.1"/>
    <property type="molecule type" value="Genomic_DNA"/>
</dbReference>
<sequence>MVPAIGAVAGASVVIPVVSKSSSGSKYSPTELKVKNVGNCKLVAGKEEGKEREKSQLIVCLSGTKEQPTKPEVTFKWFKNLEDSEPVNVKQITITPQGRLQFLLN</sequence>
<name>A0ABN4BLU1_9MOLU</name>
<protein>
    <recommendedName>
        <fullName evidence="3">Ig-like domain-containing protein</fullName>
    </recommendedName>
</protein>
<evidence type="ECO:0008006" key="3">
    <source>
        <dbReference type="Google" id="ProtNLM"/>
    </source>
</evidence>
<evidence type="ECO:0000313" key="1">
    <source>
        <dbReference type="EMBL" id="AHC40395.1"/>
    </source>
</evidence>
<evidence type="ECO:0000313" key="2">
    <source>
        <dbReference type="Proteomes" id="UP000018745"/>
    </source>
</evidence>
<gene>
    <name evidence="1" type="ORF">OVS_03210</name>
</gene>
<proteinExistence type="predicted"/>